<organism evidence="1 2">
    <name type="scientific">Lysobacter antibioticus</name>
    <dbReference type="NCBI Taxonomy" id="84531"/>
    <lineage>
        <taxon>Bacteria</taxon>
        <taxon>Pseudomonadati</taxon>
        <taxon>Pseudomonadota</taxon>
        <taxon>Gammaproteobacteria</taxon>
        <taxon>Lysobacterales</taxon>
        <taxon>Lysobacteraceae</taxon>
        <taxon>Lysobacter</taxon>
    </lineage>
</organism>
<keyword evidence="2" id="KW-1185">Reference proteome</keyword>
<evidence type="ECO:0000313" key="2">
    <source>
        <dbReference type="Proteomes" id="UP000060787"/>
    </source>
</evidence>
<dbReference type="AlphaFoldDB" id="A0A0S2F508"/>
<dbReference type="EMBL" id="CP011129">
    <property type="protein sequence ID" value="ALN78639.1"/>
    <property type="molecule type" value="Genomic_DNA"/>
</dbReference>
<dbReference type="Pfam" id="PF05930">
    <property type="entry name" value="Phage_AlpA"/>
    <property type="match status" value="1"/>
</dbReference>
<protein>
    <submittedName>
        <fullName evidence="1">Prophage CP4-57 regulatory family protein</fullName>
    </submittedName>
</protein>
<dbReference type="PATRIC" id="fig|84531.8.peg.498"/>
<reference evidence="1 2" key="1">
    <citation type="journal article" date="2015" name="BMC Genomics">
        <title>Comparative genomics and metabolic profiling of the genus Lysobacter.</title>
        <authorList>
            <person name="de Bruijn I."/>
            <person name="Cheng X."/>
            <person name="de Jager V."/>
            <person name="Exposito R.G."/>
            <person name="Watrous J."/>
            <person name="Patel N."/>
            <person name="Postma J."/>
            <person name="Dorrestein P.C."/>
            <person name="Kobayashi D."/>
            <person name="Raaijmakers J.M."/>
        </authorList>
    </citation>
    <scope>NUCLEOTIDE SEQUENCE [LARGE SCALE GENOMIC DNA]</scope>
    <source>
        <strain evidence="1 2">76</strain>
    </source>
</reference>
<sequence>MIRMRFMPDRVGVCRSMIYEFLNERSPRYDPSFPRPIKMSANCVGWIESEVEEWFRARIN</sequence>
<dbReference type="InterPro" id="IPR052931">
    <property type="entry name" value="Prophage_regulatory_activator"/>
</dbReference>
<name>A0A0S2F508_LYSAN</name>
<dbReference type="PANTHER" id="PTHR36154:SF1">
    <property type="entry name" value="DNA-BINDING TRANSCRIPTIONAL ACTIVATOR ALPA"/>
    <property type="match status" value="1"/>
</dbReference>
<dbReference type="InterPro" id="IPR010260">
    <property type="entry name" value="AlpA"/>
</dbReference>
<dbReference type="STRING" id="84531.LA76x_0478"/>
<evidence type="ECO:0000313" key="1">
    <source>
        <dbReference type="EMBL" id="ALN78639.1"/>
    </source>
</evidence>
<proteinExistence type="predicted"/>
<dbReference type="Proteomes" id="UP000060787">
    <property type="component" value="Chromosome"/>
</dbReference>
<dbReference type="KEGG" id="lab:LA76x_0478"/>
<accession>A0A0S2F508</accession>
<gene>
    <name evidence="1" type="ORF">LA76x_0478</name>
</gene>
<dbReference type="PANTHER" id="PTHR36154">
    <property type="entry name" value="DNA-BINDING TRANSCRIPTIONAL ACTIVATOR ALPA"/>
    <property type="match status" value="1"/>
</dbReference>
<dbReference type="Gene3D" id="1.10.238.160">
    <property type="match status" value="1"/>
</dbReference>